<evidence type="ECO:0000256" key="3">
    <source>
        <dbReference type="SAM" id="MobiDB-lite"/>
    </source>
</evidence>
<comment type="caution">
    <text evidence="5">The sequence shown here is derived from an EMBL/GenBank/DDBJ whole genome shotgun (WGS) entry which is preliminary data.</text>
</comment>
<evidence type="ECO:0000313" key="6">
    <source>
        <dbReference type="Proteomes" id="UP000288216"/>
    </source>
</evidence>
<dbReference type="GO" id="GO:0002376">
    <property type="term" value="P:immune system process"/>
    <property type="evidence" value="ECO:0007669"/>
    <property type="project" value="UniProtKB-KW"/>
</dbReference>
<name>A0A401NUY3_SCYTO</name>
<keyword evidence="2" id="KW-0391">Immunity</keyword>
<protein>
    <recommendedName>
        <fullName evidence="4">Guanylate-binding protein/Atlastin C-terminal domain-containing protein</fullName>
    </recommendedName>
</protein>
<dbReference type="OrthoDB" id="2135133at2759"/>
<keyword evidence="1" id="KW-0378">Hydrolase</keyword>
<dbReference type="GO" id="GO:0005525">
    <property type="term" value="F:GTP binding"/>
    <property type="evidence" value="ECO:0007669"/>
    <property type="project" value="InterPro"/>
</dbReference>
<dbReference type="EMBL" id="BFAA01008088">
    <property type="protein sequence ID" value="GCB64701.1"/>
    <property type="molecule type" value="Genomic_DNA"/>
</dbReference>
<keyword evidence="6" id="KW-1185">Reference proteome</keyword>
<feature type="domain" description="Guanylate-binding protein/Atlastin C-terminal" evidence="4">
    <location>
        <begin position="17"/>
        <end position="306"/>
    </location>
</feature>
<dbReference type="InterPro" id="IPR003191">
    <property type="entry name" value="Guanylate-bd/ATL_C"/>
</dbReference>
<dbReference type="InterPro" id="IPR036543">
    <property type="entry name" value="Guanylate-bd_C_sf"/>
</dbReference>
<dbReference type="AlphaFoldDB" id="A0A401NUY3"/>
<sequence length="352" mass="40853">MCIFNVNAELTMCLSPSVLGSLALTYVDSIRSGKIPCLESTVHMLSEIENTSAVTMASKAYSEWMEEQVFLPTETVEELSAIHNQCQSQALQLFMKQCFKDEDLRYQQEFMNSVAKIYADMCEKNMKKSLDISTAIMMDLGAAMKEKEKNGSYAKPGGYAVYVKDMDELVEGYRAESGKGVQAEKILQDFLEYKQQFSEHIRIFDESMSAREKELAAEREKAEVAEQERKGREEEQRAAQQRQEDQRRVMEENMAQLREKLEQDRIKLHQEHDRVLEQRLKEQEKLQREGFQTRAREMEKQIDSLKKQHKETESPSYLDRILDTAILILPVGYKLIPVGAKLVKHFWQTSFE</sequence>
<gene>
    <name evidence="5" type="ORF">scyTo_0014803</name>
</gene>
<dbReference type="Gene3D" id="1.20.1000.10">
    <property type="entry name" value="Guanylate-binding protein, C-terminal domain"/>
    <property type="match status" value="1"/>
</dbReference>
<reference evidence="5 6" key="1">
    <citation type="journal article" date="2018" name="Nat. Ecol. Evol.">
        <title>Shark genomes provide insights into elasmobranch evolution and the origin of vertebrates.</title>
        <authorList>
            <person name="Hara Y"/>
            <person name="Yamaguchi K"/>
            <person name="Onimaru K"/>
            <person name="Kadota M"/>
            <person name="Koyanagi M"/>
            <person name="Keeley SD"/>
            <person name="Tatsumi K"/>
            <person name="Tanaka K"/>
            <person name="Motone F"/>
            <person name="Kageyama Y"/>
            <person name="Nozu R"/>
            <person name="Adachi N"/>
            <person name="Nishimura O"/>
            <person name="Nakagawa R"/>
            <person name="Tanegashima C"/>
            <person name="Kiyatake I"/>
            <person name="Matsumoto R"/>
            <person name="Murakumo K"/>
            <person name="Nishida K"/>
            <person name="Terakita A"/>
            <person name="Kuratani S"/>
            <person name="Sato K"/>
            <person name="Hyodo S Kuraku.S."/>
        </authorList>
    </citation>
    <scope>NUCLEOTIDE SEQUENCE [LARGE SCALE GENOMIC DNA]</scope>
</reference>
<dbReference type="CDD" id="cd16269">
    <property type="entry name" value="GBP_C"/>
    <property type="match status" value="1"/>
</dbReference>
<dbReference type="SUPFAM" id="SSF48340">
    <property type="entry name" value="Interferon-induced guanylate-binding protein 1 (GBP1), C-terminal domain"/>
    <property type="match status" value="1"/>
</dbReference>
<dbReference type="GO" id="GO:0003924">
    <property type="term" value="F:GTPase activity"/>
    <property type="evidence" value="ECO:0007669"/>
    <property type="project" value="InterPro"/>
</dbReference>
<dbReference type="PANTHER" id="PTHR10751">
    <property type="entry name" value="GUANYLATE BINDING PROTEIN"/>
    <property type="match status" value="1"/>
</dbReference>
<dbReference type="FunFam" id="1.20.1000.10:FF:000001">
    <property type="entry name" value="Guanylate binding protein 1"/>
    <property type="match status" value="1"/>
</dbReference>
<dbReference type="Proteomes" id="UP000288216">
    <property type="component" value="Unassembled WGS sequence"/>
</dbReference>
<organism evidence="5 6">
    <name type="scientific">Scyliorhinus torazame</name>
    <name type="common">Cloudy catshark</name>
    <name type="synonym">Catulus torazame</name>
    <dbReference type="NCBI Taxonomy" id="75743"/>
    <lineage>
        <taxon>Eukaryota</taxon>
        <taxon>Metazoa</taxon>
        <taxon>Chordata</taxon>
        <taxon>Craniata</taxon>
        <taxon>Vertebrata</taxon>
        <taxon>Chondrichthyes</taxon>
        <taxon>Elasmobranchii</taxon>
        <taxon>Galeomorphii</taxon>
        <taxon>Galeoidea</taxon>
        <taxon>Carcharhiniformes</taxon>
        <taxon>Scyliorhinidae</taxon>
        <taxon>Scyliorhinus</taxon>
    </lineage>
</organism>
<proteinExistence type="predicted"/>
<evidence type="ECO:0000259" key="4">
    <source>
        <dbReference type="Pfam" id="PF02841"/>
    </source>
</evidence>
<evidence type="ECO:0000313" key="5">
    <source>
        <dbReference type="EMBL" id="GCB64701.1"/>
    </source>
</evidence>
<dbReference type="STRING" id="75743.A0A401NUY3"/>
<dbReference type="OMA" id="AYSEWME"/>
<evidence type="ECO:0000256" key="1">
    <source>
        <dbReference type="ARBA" id="ARBA00022801"/>
    </source>
</evidence>
<evidence type="ECO:0000256" key="2">
    <source>
        <dbReference type="ARBA" id="ARBA00022859"/>
    </source>
</evidence>
<dbReference type="InterPro" id="IPR037684">
    <property type="entry name" value="GBP_C"/>
</dbReference>
<accession>A0A401NUY3</accession>
<feature type="region of interest" description="Disordered" evidence="3">
    <location>
        <begin position="214"/>
        <end position="247"/>
    </location>
</feature>
<dbReference type="Pfam" id="PF02841">
    <property type="entry name" value="GBP_C"/>
    <property type="match status" value="1"/>
</dbReference>